<reference evidence="3" key="2">
    <citation type="submission" date="2020-09" db="EMBL/GenBank/DDBJ databases">
        <authorList>
            <person name="Sun Q."/>
            <person name="Zhou Y."/>
        </authorList>
    </citation>
    <scope>NUCLEOTIDE SEQUENCE</scope>
    <source>
        <strain evidence="3">CGMCC 1.12785</strain>
    </source>
</reference>
<dbReference type="InterPro" id="IPR001345">
    <property type="entry name" value="PG/BPGM_mutase_AS"/>
</dbReference>
<dbReference type="EMBL" id="BMFY01000011">
    <property type="protein sequence ID" value="GGA20602.1"/>
    <property type="molecule type" value="Genomic_DNA"/>
</dbReference>
<feature type="active site" description="Tele-phosphohistidine intermediate" evidence="1">
    <location>
        <position position="14"/>
    </location>
</feature>
<dbReference type="Proteomes" id="UP000616114">
    <property type="component" value="Unassembled WGS sequence"/>
</dbReference>
<name>A0A8J2TZI4_9MICO</name>
<dbReference type="InterPro" id="IPR050275">
    <property type="entry name" value="PGM_Phosphatase"/>
</dbReference>
<dbReference type="InterPro" id="IPR029033">
    <property type="entry name" value="His_PPase_superfam"/>
</dbReference>
<evidence type="ECO:0000256" key="1">
    <source>
        <dbReference type="PIRSR" id="PIRSR613078-1"/>
    </source>
</evidence>
<dbReference type="PROSITE" id="PS00175">
    <property type="entry name" value="PG_MUTASE"/>
    <property type="match status" value="1"/>
</dbReference>
<sequence>MPSLGPLRLVLWRHGQTDYNVSGRFQGQSDSVLTATGQAQAAAAAAAIRAQLRLEHARIASSDLVRARDTAAALAGLLGVDVEADADLRELSYGDWEGLTRADVARRWPEDFAAWEAGDDDASHGGESREASGRRVAAAIRRHARQARDEGTGALVVVAHAGVLRAAAAELLELPDPARLGVLGNAAWGALEERRSDGAWMLRSWNCRA</sequence>
<evidence type="ECO:0000256" key="2">
    <source>
        <dbReference type="PIRSR" id="PIRSR613078-2"/>
    </source>
</evidence>
<reference evidence="3" key="1">
    <citation type="journal article" date="2014" name="Int. J. Syst. Evol. Microbiol.">
        <title>Complete genome sequence of Corynebacterium casei LMG S-19264T (=DSM 44701T), isolated from a smear-ripened cheese.</title>
        <authorList>
            <consortium name="US DOE Joint Genome Institute (JGI-PGF)"/>
            <person name="Walter F."/>
            <person name="Albersmeier A."/>
            <person name="Kalinowski J."/>
            <person name="Ruckert C."/>
        </authorList>
    </citation>
    <scope>NUCLEOTIDE SEQUENCE</scope>
    <source>
        <strain evidence="3">CGMCC 1.12785</strain>
    </source>
</reference>
<dbReference type="SMART" id="SM00855">
    <property type="entry name" value="PGAM"/>
    <property type="match status" value="1"/>
</dbReference>
<feature type="binding site" evidence="2">
    <location>
        <begin position="90"/>
        <end position="93"/>
    </location>
    <ligand>
        <name>substrate</name>
    </ligand>
</feature>
<dbReference type="CDD" id="cd07067">
    <property type="entry name" value="HP_PGM_like"/>
    <property type="match status" value="1"/>
</dbReference>
<dbReference type="PANTHER" id="PTHR48100">
    <property type="entry name" value="BROAD-SPECIFICITY PHOSPHATASE YOR283W-RELATED"/>
    <property type="match status" value="1"/>
</dbReference>
<comment type="caution">
    <text evidence="3">The sequence shown here is derived from an EMBL/GenBank/DDBJ whole genome shotgun (WGS) entry which is preliminary data.</text>
</comment>
<feature type="binding site" evidence="2">
    <location>
        <begin position="13"/>
        <end position="20"/>
    </location>
    <ligand>
        <name>substrate</name>
    </ligand>
</feature>
<organism evidence="3 4">
    <name type="scientific">Sediminivirga luteola</name>
    <dbReference type="NCBI Taxonomy" id="1774748"/>
    <lineage>
        <taxon>Bacteria</taxon>
        <taxon>Bacillati</taxon>
        <taxon>Actinomycetota</taxon>
        <taxon>Actinomycetes</taxon>
        <taxon>Micrococcales</taxon>
        <taxon>Brevibacteriaceae</taxon>
        <taxon>Sediminivirga</taxon>
    </lineage>
</organism>
<dbReference type="SUPFAM" id="SSF53254">
    <property type="entry name" value="Phosphoglycerate mutase-like"/>
    <property type="match status" value="1"/>
</dbReference>
<dbReference type="AlphaFoldDB" id="A0A8J2TZI4"/>
<evidence type="ECO:0000313" key="4">
    <source>
        <dbReference type="Proteomes" id="UP000616114"/>
    </source>
</evidence>
<evidence type="ECO:0000313" key="3">
    <source>
        <dbReference type="EMBL" id="GGA20602.1"/>
    </source>
</evidence>
<feature type="binding site" evidence="2">
    <location>
        <position position="66"/>
    </location>
    <ligand>
        <name>substrate</name>
    </ligand>
</feature>
<dbReference type="GO" id="GO:0005737">
    <property type="term" value="C:cytoplasm"/>
    <property type="evidence" value="ECO:0007669"/>
    <property type="project" value="TreeGrafter"/>
</dbReference>
<protein>
    <submittedName>
        <fullName evidence="3">Phosphoglycerate mutase</fullName>
    </submittedName>
</protein>
<dbReference type="InterPro" id="IPR013078">
    <property type="entry name" value="His_Pase_superF_clade-1"/>
</dbReference>
<dbReference type="PANTHER" id="PTHR48100:SF62">
    <property type="entry name" value="GLUCOSYL-3-PHOSPHOGLYCERATE PHOSPHATASE"/>
    <property type="match status" value="1"/>
</dbReference>
<gene>
    <name evidence="3" type="primary">gpm</name>
    <name evidence="3" type="ORF">GCM10011333_24610</name>
</gene>
<proteinExistence type="predicted"/>
<dbReference type="GO" id="GO:0016791">
    <property type="term" value="F:phosphatase activity"/>
    <property type="evidence" value="ECO:0007669"/>
    <property type="project" value="TreeGrafter"/>
</dbReference>
<dbReference type="Pfam" id="PF00300">
    <property type="entry name" value="His_Phos_1"/>
    <property type="match status" value="1"/>
</dbReference>
<dbReference type="Gene3D" id="3.40.50.1240">
    <property type="entry name" value="Phosphoglycerate mutase-like"/>
    <property type="match status" value="1"/>
</dbReference>
<feature type="active site" description="Proton donor/acceptor" evidence="1">
    <location>
        <position position="90"/>
    </location>
</feature>
<accession>A0A8J2TZI4</accession>
<keyword evidence="4" id="KW-1185">Reference proteome</keyword>